<comment type="similarity">
    <text evidence="8">Belongs to the binding-protein-dependent transport system permease family. LivHM subfamily.</text>
</comment>
<feature type="transmembrane region" description="Helical" evidence="9">
    <location>
        <begin position="65"/>
        <end position="87"/>
    </location>
</feature>
<feature type="transmembrane region" description="Helical" evidence="9">
    <location>
        <begin position="6"/>
        <end position="26"/>
    </location>
</feature>
<feature type="transmembrane region" description="Helical" evidence="9">
    <location>
        <begin position="141"/>
        <end position="161"/>
    </location>
</feature>
<sequence>MVSDLVPWAVTALGGVAYGLLLFVVADGLALIVGVMNVMNLAHGASYLAGAYLACWLADGTLTGLAVAVLAGIAAAAIAGAGLSVLLKPLAGHTEQAAVTLGIGFIASWAFTRLTGGNTLSPPRPAILDGHLSFAGHGYPVYDLTFIVLAIPLAAGMYLIVRRSMAGIRLRAAVDDPLMAAAQGLSVARIRTIALATGTMLAVTAGVLGAPVIGPGPGVDSHVLTLSLIVVILGGAGTNIRALLTSALLVGMVENIGVATVPALASFSLFLIVIAVLVVRGHRQAVSAA</sequence>
<dbReference type="CDD" id="cd06582">
    <property type="entry name" value="TM_PBP1_LivH_like"/>
    <property type="match status" value="1"/>
</dbReference>
<evidence type="ECO:0000256" key="7">
    <source>
        <dbReference type="ARBA" id="ARBA00023136"/>
    </source>
</evidence>
<evidence type="ECO:0000256" key="4">
    <source>
        <dbReference type="ARBA" id="ARBA00022692"/>
    </source>
</evidence>
<evidence type="ECO:0000256" key="3">
    <source>
        <dbReference type="ARBA" id="ARBA00022475"/>
    </source>
</evidence>
<name>A0ABQ4A1Q5_9ACTN</name>
<keyword evidence="5" id="KW-0029">Amino-acid transport</keyword>
<evidence type="ECO:0000256" key="9">
    <source>
        <dbReference type="SAM" id="Phobius"/>
    </source>
</evidence>
<evidence type="ECO:0000256" key="1">
    <source>
        <dbReference type="ARBA" id="ARBA00004651"/>
    </source>
</evidence>
<comment type="caution">
    <text evidence="10">The sequence shown here is derived from an EMBL/GenBank/DDBJ whole genome shotgun (WGS) entry which is preliminary data.</text>
</comment>
<dbReference type="PANTHER" id="PTHR11795">
    <property type="entry name" value="BRANCHED-CHAIN AMINO ACID TRANSPORT SYSTEM PERMEASE PROTEIN LIVH"/>
    <property type="match status" value="1"/>
</dbReference>
<evidence type="ECO:0000313" key="11">
    <source>
        <dbReference type="Proteomes" id="UP000603200"/>
    </source>
</evidence>
<proteinExistence type="inferred from homology"/>
<dbReference type="PANTHER" id="PTHR11795:SF442">
    <property type="entry name" value="ABC TRANSPORTER ATP-BINDING PROTEIN"/>
    <property type="match status" value="1"/>
</dbReference>
<evidence type="ECO:0000313" key="10">
    <source>
        <dbReference type="EMBL" id="GIE24790.1"/>
    </source>
</evidence>
<dbReference type="EMBL" id="BOMN01000113">
    <property type="protein sequence ID" value="GIE24790.1"/>
    <property type="molecule type" value="Genomic_DNA"/>
</dbReference>
<accession>A0ABQ4A1Q5</accession>
<feature type="transmembrane region" description="Helical" evidence="9">
    <location>
        <begin position="193"/>
        <end position="213"/>
    </location>
</feature>
<comment type="subcellular location">
    <subcellularLocation>
        <location evidence="1">Cell membrane</location>
        <topology evidence="1">Multi-pass membrane protein</topology>
    </subcellularLocation>
</comment>
<evidence type="ECO:0000256" key="2">
    <source>
        <dbReference type="ARBA" id="ARBA00022448"/>
    </source>
</evidence>
<organism evidence="10 11">
    <name type="scientific">Winogradskya humida</name>
    <dbReference type="NCBI Taxonomy" id="113566"/>
    <lineage>
        <taxon>Bacteria</taxon>
        <taxon>Bacillati</taxon>
        <taxon>Actinomycetota</taxon>
        <taxon>Actinomycetes</taxon>
        <taxon>Micromonosporales</taxon>
        <taxon>Micromonosporaceae</taxon>
        <taxon>Winogradskya</taxon>
    </lineage>
</organism>
<dbReference type="InterPro" id="IPR001851">
    <property type="entry name" value="ABC_transp_permease"/>
</dbReference>
<feature type="transmembrane region" description="Helical" evidence="9">
    <location>
        <begin position="256"/>
        <end position="279"/>
    </location>
</feature>
<keyword evidence="4 9" id="KW-0812">Transmembrane</keyword>
<dbReference type="Proteomes" id="UP000603200">
    <property type="component" value="Unassembled WGS sequence"/>
</dbReference>
<keyword evidence="7 9" id="KW-0472">Membrane</keyword>
<keyword evidence="3" id="KW-1003">Cell membrane</keyword>
<feature type="transmembrane region" description="Helical" evidence="9">
    <location>
        <begin position="99"/>
        <end position="121"/>
    </location>
</feature>
<keyword evidence="2" id="KW-0813">Transport</keyword>
<dbReference type="InterPro" id="IPR052157">
    <property type="entry name" value="BCAA_transport_permease"/>
</dbReference>
<reference evidence="10 11" key="1">
    <citation type="submission" date="2021-01" db="EMBL/GenBank/DDBJ databases">
        <title>Whole genome shotgun sequence of Actinoplanes humidus NBRC 14915.</title>
        <authorList>
            <person name="Komaki H."/>
            <person name="Tamura T."/>
        </authorList>
    </citation>
    <scope>NUCLEOTIDE SEQUENCE [LARGE SCALE GENOMIC DNA]</scope>
    <source>
        <strain evidence="10 11">NBRC 14915</strain>
    </source>
</reference>
<keyword evidence="11" id="KW-1185">Reference proteome</keyword>
<gene>
    <name evidence="10" type="ORF">Ahu01nite_078920</name>
</gene>
<protein>
    <submittedName>
        <fullName evidence="10">Branched-chain amino acid ABC transporter permease</fullName>
    </submittedName>
</protein>
<feature type="transmembrane region" description="Helical" evidence="9">
    <location>
        <begin position="38"/>
        <end position="59"/>
    </location>
</feature>
<evidence type="ECO:0000256" key="6">
    <source>
        <dbReference type="ARBA" id="ARBA00022989"/>
    </source>
</evidence>
<feature type="transmembrane region" description="Helical" evidence="9">
    <location>
        <begin position="225"/>
        <end position="244"/>
    </location>
</feature>
<keyword evidence="6 9" id="KW-1133">Transmembrane helix</keyword>
<evidence type="ECO:0000256" key="5">
    <source>
        <dbReference type="ARBA" id="ARBA00022970"/>
    </source>
</evidence>
<dbReference type="Pfam" id="PF02653">
    <property type="entry name" value="BPD_transp_2"/>
    <property type="match status" value="1"/>
</dbReference>
<evidence type="ECO:0000256" key="8">
    <source>
        <dbReference type="ARBA" id="ARBA00037998"/>
    </source>
</evidence>